<dbReference type="PANTHER" id="PTHR42891">
    <property type="entry name" value="D-GLYCERO-BETA-D-MANNO-HEPTOSE-1,7-BISPHOSPHATE 7-PHOSPHATASE"/>
    <property type="match status" value="1"/>
</dbReference>
<comment type="similarity">
    <text evidence="2">Belongs to the GmhB family.</text>
</comment>
<reference evidence="9" key="1">
    <citation type="submission" date="2019-04" db="EMBL/GenBank/DDBJ databases">
        <title>Evolution of Biomass-Degrading Anaerobic Consortia Revealed by Metagenomics.</title>
        <authorList>
            <person name="Peng X."/>
        </authorList>
    </citation>
    <scope>NUCLEOTIDE SEQUENCE</scope>
    <source>
        <strain evidence="9">SIG240</strain>
    </source>
</reference>
<dbReference type="Gene3D" id="3.90.550.10">
    <property type="entry name" value="Spore Coat Polysaccharide Biosynthesis Protein SpsA, Chain A"/>
    <property type="match status" value="1"/>
</dbReference>
<sequence length="399" mass="45500">MNNAEVKQAVIIAGGLGTRLKTFTDTNPKPMYPFQGKPFIEYLVEQVRDFGLKRVLILLGYLPDKIKNALGDGKQLGIDIQYDVTPVEYDTGARLRHALPFLDEQFLFMYCDNYCPIDFPRLTAEWRENKAFIQATIYQNEDHYTKDNVCLGEDGQVLIYDKDRKSDGLAGVDIGYAIISRKVFQYLDEGNINFERSVYAKIVAQKKMYATVTKHRYYSIGSWERIKLTEEFFSGRKTIFLDRDGTLNVKPPKACYVERPADFVWLVGAKEAVLRLNQNGYRVILVSNQPGIAKGKLSENVLESIHNKMQHDLHEIGARVDKIYYCPHGWDDGCECRKPKPGMLYQAQKDYSLDLTKCYMVGDDERDIQAGHAAGCKCVQVTDDYSLKNAVDDILTGEV</sequence>
<evidence type="ECO:0000256" key="5">
    <source>
        <dbReference type="ARBA" id="ARBA00022801"/>
    </source>
</evidence>
<dbReference type="GO" id="GO:0005975">
    <property type="term" value="P:carbohydrate metabolic process"/>
    <property type="evidence" value="ECO:0007669"/>
    <property type="project" value="InterPro"/>
</dbReference>
<keyword evidence="5 9" id="KW-0378">Hydrolase</keyword>
<evidence type="ECO:0000313" key="9">
    <source>
        <dbReference type="EMBL" id="MBE6091607.1"/>
    </source>
</evidence>
<accession>A0A927WGU4</accession>
<dbReference type="SUPFAM" id="SSF56784">
    <property type="entry name" value="HAD-like"/>
    <property type="match status" value="1"/>
</dbReference>
<evidence type="ECO:0000256" key="7">
    <source>
        <dbReference type="ARBA" id="ARBA00031828"/>
    </source>
</evidence>
<dbReference type="InterPro" id="IPR006549">
    <property type="entry name" value="HAD-SF_hydro_IIIA"/>
</dbReference>
<dbReference type="InterPro" id="IPR023214">
    <property type="entry name" value="HAD_sf"/>
</dbReference>
<dbReference type="Pfam" id="PF13242">
    <property type="entry name" value="Hydrolase_like"/>
    <property type="match status" value="1"/>
</dbReference>
<dbReference type="InterPro" id="IPR004446">
    <property type="entry name" value="Heptose_bisP_phosphatase"/>
</dbReference>
<dbReference type="Gene3D" id="3.40.50.1000">
    <property type="entry name" value="HAD superfamily/HAD-like"/>
    <property type="match status" value="1"/>
</dbReference>
<evidence type="ECO:0000256" key="2">
    <source>
        <dbReference type="ARBA" id="ARBA00005628"/>
    </source>
</evidence>
<comment type="caution">
    <text evidence="9">The sequence shown here is derived from an EMBL/GenBank/DDBJ whole genome shotgun (WGS) entry which is preliminary data.</text>
</comment>
<keyword evidence="6" id="KW-0119">Carbohydrate metabolism</keyword>
<dbReference type="Pfam" id="PF00483">
    <property type="entry name" value="NTP_transferase"/>
    <property type="match status" value="1"/>
</dbReference>
<comment type="subcellular location">
    <subcellularLocation>
        <location evidence="1">Cytoplasm</location>
    </subcellularLocation>
</comment>
<evidence type="ECO:0000256" key="3">
    <source>
        <dbReference type="ARBA" id="ARBA00022490"/>
    </source>
</evidence>
<organism evidence="9 10">
    <name type="scientific">Selenomonas ruminantium</name>
    <dbReference type="NCBI Taxonomy" id="971"/>
    <lineage>
        <taxon>Bacteria</taxon>
        <taxon>Bacillati</taxon>
        <taxon>Bacillota</taxon>
        <taxon>Negativicutes</taxon>
        <taxon>Selenomonadales</taxon>
        <taxon>Selenomonadaceae</taxon>
        <taxon>Selenomonas</taxon>
    </lineage>
</organism>
<dbReference type="NCBIfam" id="TIGR01662">
    <property type="entry name" value="HAD-SF-IIIA"/>
    <property type="match status" value="1"/>
</dbReference>
<gene>
    <name evidence="9" type="ORF">E7201_00280</name>
</gene>
<dbReference type="CDD" id="cd07503">
    <property type="entry name" value="HAD_HisB-N"/>
    <property type="match status" value="1"/>
</dbReference>
<dbReference type="InterPro" id="IPR006543">
    <property type="entry name" value="Histidinol-phos"/>
</dbReference>
<dbReference type="Proteomes" id="UP000761380">
    <property type="component" value="Unassembled WGS sequence"/>
</dbReference>
<evidence type="ECO:0000256" key="6">
    <source>
        <dbReference type="ARBA" id="ARBA00023277"/>
    </source>
</evidence>
<feature type="domain" description="Nucleotidyl transferase" evidence="8">
    <location>
        <begin position="9"/>
        <end position="142"/>
    </location>
</feature>
<dbReference type="GO" id="GO:0046872">
    <property type="term" value="F:metal ion binding"/>
    <property type="evidence" value="ECO:0007669"/>
    <property type="project" value="UniProtKB-KW"/>
</dbReference>
<evidence type="ECO:0000259" key="8">
    <source>
        <dbReference type="Pfam" id="PF00483"/>
    </source>
</evidence>
<dbReference type="PANTHER" id="PTHR42891:SF1">
    <property type="entry name" value="D-GLYCERO-BETA-D-MANNO-HEPTOSE-1,7-BISPHOSPHATE 7-PHOSPHATASE"/>
    <property type="match status" value="1"/>
</dbReference>
<evidence type="ECO:0000256" key="1">
    <source>
        <dbReference type="ARBA" id="ARBA00004496"/>
    </source>
</evidence>
<dbReference type="InterPro" id="IPR029044">
    <property type="entry name" value="Nucleotide-diphossugar_trans"/>
</dbReference>
<dbReference type="InterPro" id="IPR005835">
    <property type="entry name" value="NTP_transferase_dom"/>
</dbReference>
<dbReference type="GO" id="GO:0016791">
    <property type="term" value="F:phosphatase activity"/>
    <property type="evidence" value="ECO:0007669"/>
    <property type="project" value="InterPro"/>
</dbReference>
<name>A0A927WGU4_SELRU</name>
<dbReference type="NCBIfam" id="TIGR01656">
    <property type="entry name" value="Histidinol-ppas"/>
    <property type="match status" value="1"/>
</dbReference>
<proteinExistence type="inferred from homology"/>
<dbReference type="InterPro" id="IPR036412">
    <property type="entry name" value="HAD-like_sf"/>
</dbReference>
<protein>
    <recommendedName>
        <fullName evidence="7">D,D-heptose 1,7-bisphosphate phosphatase</fullName>
    </recommendedName>
</protein>
<dbReference type="GO" id="GO:0005737">
    <property type="term" value="C:cytoplasm"/>
    <property type="evidence" value="ECO:0007669"/>
    <property type="project" value="UniProtKB-SubCell"/>
</dbReference>
<evidence type="ECO:0000256" key="4">
    <source>
        <dbReference type="ARBA" id="ARBA00022723"/>
    </source>
</evidence>
<dbReference type="SUPFAM" id="SSF53448">
    <property type="entry name" value="Nucleotide-diphospho-sugar transferases"/>
    <property type="match status" value="1"/>
</dbReference>
<evidence type="ECO:0000313" key="10">
    <source>
        <dbReference type="Proteomes" id="UP000761380"/>
    </source>
</evidence>
<keyword evidence="4" id="KW-0479">Metal-binding</keyword>
<keyword evidence="3" id="KW-0963">Cytoplasm</keyword>
<dbReference type="EMBL" id="SVBY01000002">
    <property type="protein sequence ID" value="MBE6091607.1"/>
    <property type="molecule type" value="Genomic_DNA"/>
</dbReference>
<dbReference type="AlphaFoldDB" id="A0A927WGU4"/>